<evidence type="ECO:0000313" key="2">
    <source>
        <dbReference type="EMBL" id="MBN1571578.1"/>
    </source>
</evidence>
<dbReference type="Proteomes" id="UP000809273">
    <property type="component" value="Unassembled WGS sequence"/>
</dbReference>
<comment type="caution">
    <text evidence="2">The sequence shown here is derived from an EMBL/GenBank/DDBJ whole genome shotgun (WGS) entry which is preliminary data.</text>
</comment>
<evidence type="ECO:0000313" key="3">
    <source>
        <dbReference type="Proteomes" id="UP000809273"/>
    </source>
</evidence>
<dbReference type="EMBL" id="JAFGIX010000001">
    <property type="protein sequence ID" value="MBN1571578.1"/>
    <property type="molecule type" value="Genomic_DNA"/>
</dbReference>
<dbReference type="InterPro" id="IPR002539">
    <property type="entry name" value="MaoC-like_dom"/>
</dbReference>
<organism evidence="2 3">
    <name type="scientific">Candidatus Zymogenus saltonus</name>
    <dbReference type="NCBI Taxonomy" id="2844893"/>
    <lineage>
        <taxon>Bacteria</taxon>
        <taxon>Deltaproteobacteria</taxon>
        <taxon>Candidatus Zymogenia</taxon>
        <taxon>Candidatus Zymogeniales</taxon>
        <taxon>Candidatus Zymogenaceae</taxon>
        <taxon>Candidatus Zymogenus</taxon>
    </lineage>
</organism>
<reference evidence="2" key="2">
    <citation type="submission" date="2021-01" db="EMBL/GenBank/DDBJ databases">
        <authorList>
            <person name="Hahn C.R."/>
            <person name="Youssef N.H."/>
            <person name="Elshahed M."/>
        </authorList>
    </citation>
    <scope>NUCLEOTIDE SEQUENCE</scope>
    <source>
        <strain evidence="2">Zod_Metabat.24</strain>
    </source>
</reference>
<reference evidence="2" key="1">
    <citation type="journal article" date="2021" name="Environ. Microbiol.">
        <title>Genomic characterization of three novel Desulfobacterota classes expand the metabolic and phylogenetic diversity of the phylum.</title>
        <authorList>
            <person name="Murphy C.L."/>
            <person name="Biggerstaff J."/>
            <person name="Eichhorn A."/>
            <person name="Ewing E."/>
            <person name="Shahan R."/>
            <person name="Soriano D."/>
            <person name="Stewart S."/>
            <person name="VanMol K."/>
            <person name="Walker R."/>
            <person name="Walters P."/>
            <person name="Elshahed M.S."/>
            <person name="Youssef N.H."/>
        </authorList>
    </citation>
    <scope>NUCLEOTIDE SEQUENCE</scope>
    <source>
        <strain evidence="2">Zod_Metabat.24</strain>
    </source>
</reference>
<feature type="domain" description="MaoC-like" evidence="1">
    <location>
        <begin position="20"/>
        <end position="101"/>
    </location>
</feature>
<name>A0A9D8PLX2_9DELT</name>
<dbReference type="Gene3D" id="3.10.129.10">
    <property type="entry name" value="Hotdog Thioesterase"/>
    <property type="match status" value="1"/>
</dbReference>
<evidence type="ECO:0000259" key="1">
    <source>
        <dbReference type="Pfam" id="PF01575"/>
    </source>
</evidence>
<dbReference type="AlphaFoldDB" id="A0A9D8PLX2"/>
<dbReference type="PANTHER" id="PTHR43841:SF3">
    <property type="entry name" value="(3R)-HYDROXYACYL-ACP DEHYDRATASE SUBUNIT HADB"/>
    <property type="match status" value="1"/>
</dbReference>
<sequence length="153" mass="16738">MAKEIFYDDVNVGDEMPSFTSGPLTRTHFVRYAGASGDFNPLHHDETFVKLFGMPTVISHGMLIMGITGQAITNWIPQKYLKTFKVRFAGMTFPADINDMENTTARSTVTVTGKVINKAEEGGKKVIECEIQTADATGEVKITGTFKAALPSK</sequence>
<dbReference type="Pfam" id="PF01575">
    <property type="entry name" value="MaoC_dehydratas"/>
    <property type="match status" value="1"/>
</dbReference>
<proteinExistence type="predicted"/>
<accession>A0A9D8PLX2</accession>
<dbReference type="SUPFAM" id="SSF54637">
    <property type="entry name" value="Thioesterase/thiol ester dehydrase-isomerase"/>
    <property type="match status" value="1"/>
</dbReference>
<dbReference type="InterPro" id="IPR029069">
    <property type="entry name" value="HotDog_dom_sf"/>
</dbReference>
<dbReference type="PANTHER" id="PTHR43841">
    <property type="entry name" value="3-HYDROXYACYL-THIOESTER DEHYDRATASE HTDX-RELATED"/>
    <property type="match status" value="1"/>
</dbReference>
<gene>
    <name evidence="2" type="ORF">JW984_00095</name>
</gene>
<protein>
    <submittedName>
        <fullName evidence="2">Dehydratase</fullName>
    </submittedName>
</protein>